<proteinExistence type="predicted"/>
<keyword evidence="1" id="KW-0732">Signal</keyword>
<protein>
    <submittedName>
        <fullName evidence="2">Uncharacterized protein</fullName>
    </submittedName>
</protein>
<sequence>MARRCRGRGRTSWAILALAGCVGAPLDHGASRSAGSCTPPTAVAVLLIGFVRTDAPGLAAAAVHLRAIRAQVVAPLSADVHAAYEVTACARAHDAVVCVAELTAAEALVDAALQSGLGERVRSVTVVRGGASRALALGARRVTLGALGVTHAYAAEPELAHSRRAPKLYATTLQWFKLSEAWRQMEAAEAASGQRYSAVVKLRFDVVPLAVPHWQLCVERDLLHARDPPAVHAMSDIAFWGRRDAMAVAASLWGNIAYFEAELPDGSGRPALLTRPVAVEPTLRSVLSLPSQAFTDWTLYQKIGHVNVPDMRVQVGARVRYKPGVAPKRLDLARLAMLANLRAARAAGWEWIDPLRPVGAQPNVTAMVVCGGESGRCVGRRDGVFVTERDFVQWLLVHNVTVCDLGASTQAVLHKGRAVRRAARNGCASADSDSDR</sequence>
<feature type="signal peptide" evidence="1">
    <location>
        <begin position="1"/>
        <end position="23"/>
    </location>
</feature>
<reference evidence="2" key="1">
    <citation type="submission" date="2021-05" db="EMBL/GenBank/DDBJ databases">
        <title>The genome of the haptophyte Pavlova lutheri (Diacronema luteri, Pavlovales) - a model for lipid biosynthesis in eukaryotic algae.</title>
        <authorList>
            <person name="Hulatt C.J."/>
            <person name="Posewitz M.C."/>
        </authorList>
    </citation>
    <scope>NUCLEOTIDE SEQUENCE</scope>
    <source>
        <strain evidence="2">NIVA-4/92</strain>
    </source>
</reference>
<accession>A0A8J5X9Z9</accession>
<dbReference type="EMBL" id="JAGTXO010000041">
    <property type="protein sequence ID" value="KAG8459387.1"/>
    <property type="molecule type" value="Genomic_DNA"/>
</dbReference>
<evidence type="ECO:0000313" key="2">
    <source>
        <dbReference type="EMBL" id="KAG8459387.1"/>
    </source>
</evidence>
<evidence type="ECO:0000256" key="1">
    <source>
        <dbReference type="SAM" id="SignalP"/>
    </source>
</evidence>
<comment type="caution">
    <text evidence="2">The sequence shown here is derived from an EMBL/GenBank/DDBJ whole genome shotgun (WGS) entry which is preliminary data.</text>
</comment>
<name>A0A8J5X9Z9_DIALT</name>
<dbReference type="PROSITE" id="PS51257">
    <property type="entry name" value="PROKAR_LIPOPROTEIN"/>
    <property type="match status" value="1"/>
</dbReference>
<dbReference type="AlphaFoldDB" id="A0A8J5X9Z9"/>
<dbReference type="Proteomes" id="UP000751190">
    <property type="component" value="Unassembled WGS sequence"/>
</dbReference>
<feature type="chain" id="PRO_5035252685" evidence="1">
    <location>
        <begin position="24"/>
        <end position="436"/>
    </location>
</feature>
<organism evidence="2 3">
    <name type="scientific">Diacronema lutheri</name>
    <name type="common">Unicellular marine alga</name>
    <name type="synonym">Monochrysis lutheri</name>
    <dbReference type="NCBI Taxonomy" id="2081491"/>
    <lineage>
        <taxon>Eukaryota</taxon>
        <taxon>Haptista</taxon>
        <taxon>Haptophyta</taxon>
        <taxon>Pavlovophyceae</taxon>
        <taxon>Pavlovales</taxon>
        <taxon>Pavlovaceae</taxon>
        <taxon>Diacronema</taxon>
    </lineage>
</organism>
<dbReference type="OrthoDB" id="10443024at2759"/>
<keyword evidence="3" id="KW-1185">Reference proteome</keyword>
<dbReference type="OMA" id="WELMESA"/>
<evidence type="ECO:0000313" key="3">
    <source>
        <dbReference type="Proteomes" id="UP000751190"/>
    </source>
</evidence>
<gene>
    <name evidence="2" type="ORF">KFE25_013023</name>
</gene>